<protein>
    <submittedName>
        <fullName evidence="2">PREDICTED: uncharacterized protein LOC109483718</fullName>
    </submittedName>
</protein>
<evidence type="ECO:0000313" key="3">
    <source>
        <dbReference type="Proteomes" id="UP001152795"/>
    </source>
</evidence>
<dbReference type="Pfam" id="PF02900">
    <property type="entry name" value="LigB"/>
    <property type="match status" value="1"/>
</dbReference>
<proteinExistence type="predicted"/>
<organism evidence="2 3">
    <name type="scientific">Paramuricea clavata</name>
    <name type="common">Red gorgonian</name>
    <name type="synonym">Violescent sea-whip</name>
    <dbReference type="NCBI Taxonomy" id="317549"/>
    <lineage>
        <taxon>Eukaryota</taxon>
        <taxon>Metazoa</taxon>
        <taxon>Cnidaria</taxon>
        <taxon>Anthozoa</taxon>
        <taxon>Octocorallia</taxon>
        <taxon>Malacalcyonacea</taxon>
        <taxon>Plexauridae</taxon>
        <taxon>Paramuricea</taxon>
    </lineage>
</organism>
<gene>
    <name evidence="2" type="ORF">PACLA_8A052158</name>
</gene>
<dbReference type="Proteomes" id="UP001152795">
    <property type="component" value="Unassembled WGS sequence"/>
</dbReference>
<comment type="caution">
    <text evidence="2">The sequence shown here is derived from an EMBL/GenBank/DDBJ whole genome shotgun (WGS) entry which is preliminary data.</text>
</comment>
<evidence type="ECO:0000313" key="2">
    <source>
        <dbReference type="EMBL" id="CAB3991814.1"/>
    </source>
</evidence>
<dbReference type="GO" id="GO:0016702">
    <property type="term" value="F:oxidoreductase activity, acting on single donors with incorporation of molecular oxygen, incorporation of two atoms of oxygen"/>
    <property type="evidence" value="ECO:0007669"/>
    <property type="project" value="UniProtKB-ARBA"/>
</dbReference>
<evidence type="ECO:0000259" key="1">
    <source>
        <dbReference type="Pfam" id="PF02900"/>
    </source>
</evidence>
<feature type="domain" description="Extradiol ring-cleavage dioxygenase class III enzyme subunit B" evidence="1">
    <location>
        <begin position="44"/>
        <end position="213"/>
    </location>
</feature>
<dbReference type="Gene3D" id="3.40.830.10">
    <property type="entry name" value="LigB-like"/>
    <property type="match status" value="1"/>
</dbReference>
<dbReference type="AlphaFoldDB" id="A0A6S7GEG7"/>
<dbReference type="InterPro" id="IPR004183">
    <property type="entry name" value="Xdiol_dOase_suB"/>
</dbReference>
<accession>A0A6S7GEG7</accession>
<dbReference type="OrthoDB" id="2132071at2759"/>
<keyword evidence="3" id="KW-1185">Reference proteome</keyword>
<dbReference type="SUPFAM" id="SSF53213">
    <property type="entry name" value="LigB-like"/>
    <property type="match status" value="1"/>
</dbReference>
<dbReference type="GO" id="GO:0008198">
    <property type="term" value="F:ferrous iron binding"/>
    <property type="evidence" value="ECO:0007669"/>
    <property type="project" value="InterPro"/>
</dbReference>
<name>A0A6S7GEG7_PARCT</name>
<dbReference type="EMBL" id="CACRXK020001921">
    <property type="protein sequence ID" value="CAB3991814.1"/>
    <property type="molecule type" value="Genomic_DNA"/>
</dbReference>
<reference evidence="2" key="1">
    <citation type="submission" date="2020-04" db="EMBL/GenBank/DDBJ databases">
        <authorList>
            <person name="Alioto T."/>
            <person name="Alioto T."/>
            <person name="Gomez Garrido J."/>
        </authorList>
    </citation>
    <scope>NUCLEOTIDE SEQUENCE</scope>
    <source>
        <strain evidence="2">A484AB</strain>
    </source>
</reference>
<sequence>MVLVGAVVLPHGTMSFDGQAAESSVESCRERYKGLPKHLQVQLSGLFDATTKACEKIAELKPDIVILHTPHGISLSKSVGVYMDSAAKGNALWNEKWDEFKVEIPLDSALALKIIQHFEDEGIDAQGINSFTRTEAPLRWGEVVPLWYLEQQFKLLGQQPKYVILSQSMKRSREHLSQDKMAIGKSLARFMNEVDARIVFAVSGDLSHAHTHNYTDIPLYSPDPRWNMPKSDKAVVFDRAIEGWATSSDLSLIGSDTQLPSYDKARVWDITLAPAWLDRAIELQPEAISCGICGFVVLHGILSQCDKEIHSQVFGRFAPTYYGMIAIVFSLC</sequence>